<gene>
    <name evidence="7" type="ORF">g.9964</name>
</gene>
<feature type="domain" description="RRM" evidence="6">
    <location>
        <begin position="5"/>
        <end position="88"/>
    </location>
</feature>
<dbReference type="InterPro" id="IPR035979">
    <property type="entry name" value="RBD_domain_sf"/>
</dbReference>
<comment type="subcellular location">
    <subcellularLocation>
        <location evidence="1">Nucleus</location>
        <location evidence="1">Nucleolus</location>
    </subcellularLocation>
</comment>
<dbReference type="PANTHER" id="PTHR48029">
    <property type="entry name" value="NUCLEOLAR PROTEIN 8"/>
    <property type="match status" value="1"/>
</dbReference>
<dbReference type="Gene3D" id="3.30.70.330">
    <property type="match status" value="1"/>
</dbReference>
<keyword evidence="2 4" id="KW-0694">RNA-binding</keyword>
<evidence type="ECO:0000256" key="5">
    <source>
        <dbReference type="SAM" id="MobiDB-lite"/>
    </source>
</evidence>
<dbReference type="EMBL" id="GDKF01004143">
    <property type="protein sequence ID" value="JAT74479.1"/>
    <property type="molecule type" value="Transcribed_RNA"/>
</dbReference>
<dbReference type="InterPro" id="IPR012677">
    <property type="entry name" value="Nucleotide-bd_a/b_plait_sf"/>
</dbReference>
<name>A0A1D2A5J6_AUXPR</name>
<protein>
    <recommendedName>
        <fullName evidence="6">RRM domain-containing protein</fullName>
    </recommendedName>
</protein>
<feature type="compositionally biased region" description="Low complexity" evidence="5">
    <location>
        <begin position="468"/>
        <end position="527"/>
    </location>
</feature>
<proteinExistence type="predicted"/>
<evidence type="ECO:0000256" key="2">
    <source>
        <dbReference type="ARBA" id="ARBA00022884"/>
    </source>
</evidence>
<dbReference type="InterPro" id="IPR000504">
    <property type="entry name" value="RRM_dom"/>
</dbReference>
<dbReference type="PANTHER" id="PTHR48029:SF1">
    <property type="entry name" value="NUCLEOLAR PROTEIN 8"/>
    <property type="match status" value="1"/>
</dbReference>
<organism evidence="7">
    <name type="scientific">Auxenochlorella protothecoides</name>
    <name type="common">Green microalga</name>
    <name type="synonym">Chlorella protothecoides</name>
    <dbReference type="NCBI Taxonomy" id="3075"/>
    <lineage>
        <taxon>Eukaryota</taxon>
        <taxon>Viridiplantae</taxon>
        <taxon>Chlorophyta</taxon>
        <taxon>core chlorophytes</taxon>
        <taxon>Trebouxiophyceae</taxon>
        <taxon>Chlorellales</taxon>
        <taxon>Chlorellaceae</taxon>
        <taxon>Auxenochlorella</taxon>
    </lineage>
</organism>
<dbReference type="InterPro" id="IPR034138">
    <property type="entry name" value="NOP8_RRM"/>
</dbReference>
<sequence>MVDPVRLCVSGLAPGVTPSELEARFHPFGSVLSCEMIAPKVYDSVEFHRGLAYVTLTPKDPAALANCLAVYNGCKWRGGVLRCAPACPDYRERLRMMQSDEASVDPSGAEELEPESPAVLRLKGQTYGEVVTIASAGNGSHRALEGEDASPGAAELRAASSWAPLPVPAGANYTFEAHLAKVAHLAPPRQAPAPQETEEEARASALTAWLEARDAPRQAGARKPAPKKARVAAAAAGPAAAATGPAAQAVPSAASPKAAAPPVTIVHALLDKFAGSSDEEERMPFDPADLLPSASDSSGASELAEFLAGEEVGSGSRDPDTQEQTAAAPKRRTPVGAQPRGRGPRGFERVGNPALPKPPHPVQLPGVVSFLEDGGDLEPAGRSVRDLGRFGGASSDEDGPGPWPKRTIPQLDGAAPGNSSSGSEDCSSGSSDGERSTGAESSSSDEEEMHTSTKERTPGGEVLDGSRRAGAVSGSEGSAASGSEGSEASGSEGSAASGSEGSEASGSEGSAASGDSGSSDSGASGAVCDKAGSPRPAAAQVTERDGVPDWLAAAFPAGATFFRSEPLAMVEATWRVNKEAWTLDYKSKNRQAVRQAGKGGKYKRART</sequence>
<evidence type="ECO:0000256" key="1">
    <source>
        <dbReference type="ARBA" id="ARBA00004604"/>
    </source>
</evidence>
<dbReference type="AlphaFoldDB" id="A0A1D2A5J6"/>
<evidence type="ECO:0000259" key="6">
    <source>
        <dbReference type="PROSITE" id="PS50102"/>
    </source>
</evidence>
<feature type="compositionally biased region" description="Basic and acidic residues" evidence="5">
    <location>
        <begin position="449"/>
        <end position="458"/>
    </location>
</feature>
<evidence type="ECO:0000256" key="3">
    <source>
        <dbReference type="ARBA" id="ARBA00023242"/>
    </source>
</evidence>
<dbReference type="PROSITE" id="PS50102">
    <property type="entry name" value="RRM"/>
    <property type="match status" value="1"/>
</dbReference>
<reference evidence="7" key="1">
    <citation type="submission" date="2015-08" db="EMBL/GenBank/DDBJ databases">
        <authorList>
            <person name="Babu N.S."/>
            <person name="Beckwith C.J."/>
            <person name="Beseler K.G."/>
            <person name="Brison A."/>
            <person name="Carone J.V."/>
            <person name="Caskin T.P."/>
            <person name="Diamond M."/>
            <person name="Durham M.E."/>
            <person name="Foxe J.M."/>
            <person name="Go M."/>
            <person name="Henderson B.A."/>
            <person name="Jones I.B."/>
            <person name="McGettigan J.A."/>
            <person name="Micheletti S.J."/>
            <person name="Nasrallah M.E."/>
            <person name="Ortiz D."/>
            <person name="Piller C.R."/>
            <person name="Privatt S.R."/>
            <person name="Schneider S.L."/>
            <person name="Sharp S."/>
            <person name="Smith T.C."/>
            <person name="Stanton J.D."/>
            <person name="Ullery H.E."/>
            <person name="Wilson R.J."/>
            <person name="Serrano M.G."/>
            <person name="Buck G."/>
            <person name="Lee V."/>
            <person name="Wang Y."/>
            <person name="Carvalho R."/>
            <person name="Voegtly L."/>
            <person name="Shi R."/>
            <person name="Duckworth R."/>
            <person name="Johnson A."/>
            <person name="Loviza R."/>
            <person name="Walstead R."/>
            <person name="Shah Z."/>
            <person name="Kiflezghi M."/>
            <person name="Wade K."/>
            <person name="Ball S.L."/>
            <person name="Bradley K.W."/>
            <person name="Asai D.J."/>
            <person name="Bowman C.A."/>
            <person name="Russell D.A."/>
            <person name="Pope W.H."/>
            <person name="Jacobs-Sera D."/>
            <person name="Hendrix R.W."/>
            <person name="Hatfull G.F."/>
        </authorList>
    </citation>
    <scope>NUCLEOTIDE SEQUENCE</scope>
</reference>
<accession>A0A1D2A5J6</accession>
<dbReference type="SMART" id="SM00360">
    <property type="entry name" value="RRM"/>
    <property type="match status" value="1"/>
</dbReference>
<feature type="region of interest" description="Disordered" evidence="5">
    <location>
        <begin position="277"/>
        <end position="545"/>
    </location>
</feature>
<evidence type="ECO:0000256" key="4">
    <source>
        <dbReference type="PROSITE-ProRule" id="PRU00176"/>
    </source>
</evidence>
<dbReference type="GO" id="GO:0003723">
    <property type="term" value="F:RNA binding"/>
    <property type="evidence" value="ECO:0007669"/>
    <property type="project" value="UniProtKB-UniRule"/>
</dbReference>
<dbReference type="GO" id="GO:0005730">
    <property type="term" value="C:nucleolus"/>
    <property type="evidence" value="ECO:0007669"/>
    <property type="project" value="UniProtKB-SubCell"/>
</dbReference>
<dbReference type="SUPFAM" id="SSF54928">
    <property type="entry name" value="RNA-binding domain, RBD"/>
    <property type="match status" value="1"/>
</dbReference>
<evidence type="ECO:0000313" key="7">
    <source>
        <dbReference type="EMBL" id="JAT74479.1"/>
    </source>
</evidence>
<keyword evidence="3" id="KW-0539">Nucleus</keyword>
<feature type="compositionally biased region" description="Low complexity" evidence="5">
    <location>
        <begin position="417"/>
        <end position="431"/>
    </location>
</feature>
<dbReference type="CDD" id="cd12226">
    <property type="entry name" value="RRM_NOL8"/>
    <property type="match status" value="1"/>
</dbReference>